<dbReference type="InterPro" id="IPR001680">
    <property type="entry name" value="WD40_rpt"/>
</dbReference>
<dbReference type="InterPro" id="IPR015943">
    <property type="entry name" value="WD40/YVTN_repeat-like_dom_sf"/>
</dbReference>
<dbReference type="GO" id="GO:0032040">
    <property type="term" value="C:small-subunit processome"/>
    <property type="evidence" value="ECO:0007669"/>
    <property type="project" value="EnsemblFungi"/>
</dbReference>
<dbReference type="InterPro" id="IPR020472">
    <property type="entry name" value="WD40_PAC1"/>
</dbReference>
<evidence type="ECO:0000256" key="7">
    <source>
        <dbReference type="SAM" id="MobiDB-lite"/>
    </source>
</evidence>
<comment type="function">
    <text evidence="5">Component of the ASTRA complex involved in chromatin remodeling.</text>
</comment>
<comment type="caution">
    <text evidence="9">The sequence shown here is derived from an EMBL/GenBank/DDBJ whole genome shotgun (WGS) entry which is preliminary data.</text>
</comment>
<sequence length="973" mass="105794">MAAKVEVKTTFEPTRTIEPIYTGGDVSLDASGNILASCVEEDVLIVNLKTGQPLARIEGDGEAVTSLVLSASAAHLVIFSRSLSMRIYYLREIDEAGNLETVLQRTLKPHSAPIVTATIDRTGTLLAAGCADGTVKVWDLNGGFATHTFHGHGGVVSAVKFFPHESTTEAKSNQLTRKRSQDGTRKPGSGSLDVTAGFFLASGSEDGKIRIWDLQKRKSIATLDSHVSVVRAIDHSREENALLSCSRDKTLIIWDCRTWKTRKVIPTLELVESAGFAANGLFCYSGGEYGRLRLWDATAGREITKGQEAGTENDSIIATHKPEDAEFVLSVHVDQTLRLHSTAALAEVSKQSKVDSLPVIQRISGNHDEVIDLARLGPDRSLLGLATNTESIRVVSLATTRTEQASCSFGEDVALLEGHSDIIICVDVDWSGHWLATGAKDNTARLWRIDPASNTFKCAAVFSGHAESLGAIALPHSSPPAGTPSAQNPLSHPPEFLLTGSQDRTVKRWDTSKIKLNPNSSQPQTGIRALFTRVAHEKDINAIDVSPTTPIFASASQDRTVKISSLEDGSVMGILRGHKRGVWSIRFAPKDTPLINTGDGASSSSRGVIVSGSGDRTVKVWSLSTYTCLLTFEGHSNSVLKVVWLYPPISLESSNNDDIDEPSSRSRSSHNQQHPLIASASSDSLIKIWSPYNTSSSYSALDSASLLTTLDNHTDRVWALTSHPQSPTNPYPLISGGADATITCWTDTTSSTAQAATRAAEERVEQDQALQNHIHARNWREVITLCLQLNHPGRLLRVFQDVMASSSPTTTTEENEKPITGSLQVDRVLSSLSSTHLLLLLQRLRDWNTNARTAPVAQTILHCLLKNYSLSTFINISQRRKPGSKNTSTPLIDANEAIDDTEQTSKSKPVDLKSLVRALEVYTERHYKRIEDLIDESYVVDYTLREMDEILGMGAVDGDGDLEGMGNGDVMRT</sequence>
<dbReference type="InterPro" id="IPR013934">
    <property type="entry name" value="Utp13_C"/>
</dbReference>
<feature type="repeat" description="WD" evidence="6">
    <location>
        <begin position="416"/>
        <end position="457"/>
    </location>
</feature>
<name>A0A0G2F2L5_PHACM</name>
<reference evidence="9 10" key="1">
    <citation type="submission" date="2015-05" db="EMBL/GenBank/DDBJ databases">
        <title>Distinctive expansion of gene families associated with plant cell wall degradation and secondary metabolism in the genomes of grapevine trunk pathogens.</title>
        <authorList>
            <person name="Lawrence D.P."/>
            <person name="Travadon R."/>
            <person name="Rolshausen P.E."/>
            <person name="Baumgartner K."/>
        </authorList>
    </citation>
    <scope>NUCLEOTIDE SEQUENCE [LARGE SCALE GENOMIC DNA]</scope>
    <source>
        <strain evidence="9">UCRPC4</strain>
    </source>
</reference>
<evidence type="ECO:0000256" key="6">
    <source>
        <dbReference type="PROSITE-ProRule" id="PRU00221"/>
    </source>
</evidence>
<dbReference type="Proteomes" id="UP000053317">
    <property type="component" value="Unassembled WGS sequence"/>
</dbReference>
<proteinExistence type="predicted"/>
<reference evidence="9 10" key="2">
    <citation type="submission" date="2015-05" db="EMBL/GenBank/DDBJ databases">
        <authorList>
            <person name="Morales-Cruz A."/>
            <person name="Amrine K.C."/>
            <person name="Cantu D."/>
        </authorList>
    </citation>
    <scope>NUCLEOTIDE SEQUENCE [LARGE SCALE GENOMIC DNA]</scope>
    <source>
        <strain evidence="9">UCRPC4</strain>
    </source>
</reference>
<evidence type="ECO:0000259" key="8">
    <source>
        <dbReference type="Pfam" id="PF08625"/>
    </source>
</evidence>
<dbReference type="InterPro" id="IPR019775">
    <property type="entry name" value="WD40_repeat_CS"/>
</dbReference>
<feature type="repeat" description="WD" evidence="6">
    <location>
        <begin position="609"/>
        <end position="631"/>
    </location>
</feature>
<evidence type="ECO:0000256" key="1">
    <source>
        <dbReference type="ARBA" id="ARBA00004604"/>
    </source>
</evidence>
<evidence type="ECO:0000256" key="3">
    <source>
        <dbReference type="ARBA" id="ARBA00022737"/>
    </source>
</evidence>
<dbReference type="Gene3D" id="2.130.10.10">
    <property type="entry name" value="YVTN repeat-like/Quinoprotein amine dehydrogenase"/>
    <property type="match status" value="5"/>
</dbReference>
<dbReference type="GO" id="GO:0030686">
    <property type="term" value="C:90S preribosome"/>
    <property type="evidence" value="ECO:0007669"/>
    <property type="project" value="TreeGrafter"/>
</dbReference>
<comment type="subcellular location">
    <subcellularLocation>
        <location evidence="1">Nucleus</location>
        <location evidence="1">Nucleolus</location>
    </subcellularLocation>
</comment>
<dbReference type="GO" id="GO:0000480">
    <property type="term" value="P:endonucleolytic cleavage in 5'-ETS of tricistronic rRNA transcript (SSU-rRNA, 5.8S rRNA, LSU-rRNA)"/>
    <property type="evidence" value="ECO:0007669"/>
    <property type="project" value="TreeGrafter"/>
</dbReference>
<dbReference type="Pfam" id="PF08625">
    <property type="entry name" value="Utp13"/>
    <property type="match status" value="1"/>
</dbReference>
<dbReference type="PROSITE" id="PS00678">
    <property type="entry name" value="WD_REPEATS_1"/>
    <property type="match status" value="2"/>
</dbReference>
<dbReference type="SUPFAM" id="SSF50978">
    <property type="entry name" value="WD40 repeat-like"/>
    <property type="match status" value="2"/>
</dbReference>
<keyword evidence="4" id="KW-0539">Nucleus</keyword>
<keyword evidence="3" id="KW-0677">Repeat</keyword>
<evidence type="ECO:0000256" key="4">
    <source>
        <dbReference type="ARBA" id="ARBA00023242"/>
    </source>
</evidence>
<evidence type="ECO:0000256" key="2">
    <source>
        <dbReference type="ARBA" id="ARBA00022574"/>
    </source>
</evidence>
<protein>
    <submittedName>
        <fullName evidence="9">Putative small nucleolar ribonucleoprotein complex subunit</fullName>
    </submittedName>
</protein>
<dbReference type="SMART" id="SM00320">
    <property type="entry name" value="WD40"/>
    <property type="match status" value="11"/>
</dbReference>
<feature type="repeat" description="WD" evidence="6">
    <location>
        <begin position="107"/>
        <end position="148"/>
    </location>
</feature>
<dbReference type="GO" id="GO:0000472">
    <property type="term" value="P:endonucleolytic cleavage to generate mature 5'-end of SSU-rRNA from (SSU-rRNA, 5.8S rRNA, LSU-rRNA)"/>
    <property type="evidence" value="ECO:0007669"/>
    <property type="project" value="TreeGrafter"/>
</dbReference>
<organism evidence="9 10">
    <name type="scientific">Phaeomoniella chlamydospora</name>
    <name type="common">Phaeoacremonium chlamydosporum</name>
    <dbReference type="NCBI Taxonomy" id="158046"/>
    <lineage>
        <taxon>Eukaryota</taxon>
        <taxon>Fungi</taxon>
        <taxon>Dikarya</taxon>
        <taxon>Ascomycota</taxon>
        <taxon>Pezizomycotina</taxon>
        <taxon>Eurotiomycetes</taxon>
        <taxon>Chaetothyriomycetidae</taxon>
        <taxon>Phaeomoniellales</taxon>
        <taxon>Phaeomoniellaceae</taxon>
        <taxon>Phaeomoniella</taxon>
    </lineage>
</organism>
<dbReference type="AlphaFoldDB" id="A0A0G2F2L5"/>
<dbReference type="SUPFAM" id="SSF63829">
    <property type="entry name" value="Calcium-dependent phosphotriesterase"/>
    <property type="match status" value="1"/>
</dbReference>
<dbReference type="FunFam" id="2.130.10.10:FF:001009">
    <property type="entry name" value="Small nucleolar ribonucleoprotein complex subunit, putative"/>
    <property type="match status" value="1"/>
</dbReference>
<feature type="region of interest" description="Disordered" evidence="7">
    <location>
        <begin position="168"/>
        <end position="190"/>
    </location>
</feature>
<evidence type="ECO:0000313" key="9">
    <source>
        <dbReference type="EMBL" id="KKY29042.1"/>
    </source>
</evidence>
<dbReference type="PROSITE" id="PS50294">
    <property type="entry name" value="WD_REPEATS_REGION"/>
    <property type="match status" value="3"/>
</dbReference>
<dbReference type="CDD" id="cd00200">
    <property type="entry name" value="WD40"/>
    <property type="match status" value="2"/>
</dbReference>
<gene>
    <name evidence="9" type="ORF">UCRPC4_g00231</name>
</gene>
<dbReference type="PANTHER" id="PTHR19854:SF15">
    <property type="entry name" value="TRANSDUCIN BETA-LIKE PROTEIN 3"/>
    <property type="match status" value="1"/>
</dbReference>
<dbReference type="EMBL" id="LCWF01000006">
    <property type="protein sequence ID" value="KKY29042.1"/>
    <property type="molecule type" value="Genomic_DNA"/>
</dbReference>
<feature type="repeat" description="WD" evidence="6">
    <location>
        <begin position="223"/>
        <end position="264"/>
    </location>
</feature>
<dbReference type="GO" id="GO:0034511">
    <property type="term" value="F:U3 snoRNA binding"/>
    <property type="evidence" value="ECO:0007669"/>
    <property type="project" value="TreeGrafter"/>
</dbReference>
<dbReference type="PROSITE" id="PS50082">
    <property type="entry name" value="WD_REPEATS_2"/>
    <property type="match status" value="6"/>
</dbReference>
<feature type="region of interest" description="Disordered" evidence="7">
    <location>
        <begin position="655"/>
        <end position="674"/>
    </location>
</feature>
<feature type="repeat" description="WD" evidence="6">
    <location>
        <begin position="199"/>
        <end position="222"/>
    </location>
</feature>
<dbReference type="OrthoDB" id="5414888at2759"/>
<feature type="repeat" description="WD" evidence="6">
    <location>
        <begin position="533"/>
        <end position="574"/>
    </location>
</feature>
<dbReference type="PANTHER" id="PTHR19854">
    <property type="entry name" value="TRANSDUCIN BETA-LIKE 3"/>
    <property type="match status" value="1"/>
</dbReference>
<keyword evidence="10" id="KW-1185">Reference proteome</keyword>
<keyword evidence="9" id="KW-0687">Ribonucleoprotein</keyword>
<dbReference type="Pfam" id="PF00400">
    <property type="entry name" value="WD40"/>
    <property type="match status" value="8"/>
</dbReference>
<accession>A0A0G2F2L5</accession>
<dbReference type="InterPro" id="IPR036322">
    <property type="entry name" value="WD40_repeat_dom_sf"/>
</dbReference>
<feature type="domain" description="U3 small nucleolar RNA-associated protein 13 C-terminal" evidence="8">
    <location>
        <begin position="767"/>
        <end position="947"/>
    </location>
</feature>
<dbReference type="PRINTS" id="PR00320">
    <property type="entry name" value="GPROTEINBRPT"/>
</dbReference>
<evidence type="ECO:0000256" key="5">
    <source>
        <dbReference type="ARBA" id="ARBA00037338"/>
    </source>
</evidence>
<evidence type="ECO:0000313" key="10">
    <source>
        <dbReference type="Proteomes" id="UP000053317"/>
    </source>
</evidence>
<keyword evidence="2 6" id="KW-0853">WD repeat</keyword>